<dbReference type="GO" id="GO:0016747">
    <property type="term" value="F:acyltransferase activity, transferring groups other than amino-acyl groups"/>
    <property type="evidence" value="ECO:0007669"/>
    <property type="project" value="InterPro"/>
</dbReference>
<evidence type="ECO:0000313" key="5">
    <source>
        <dbReference type="Proteomes" id="UP000186997"/>
    </source>
</evidence>
<dbReference type="PROSITE" id="PS51186">
    <property type="entry name" value="GNAT"/>
    <property type="match status" value="1"/>
</dbReference>
<keyword evidence="5" id="KW-1185">Reference proteome</keyword>
<reference evidence="5" key="1">
    <citation type="submission" date="2017-01" db="EMBL/GenBank/DDBJ databases">
        <authorList>
            <person name="Varghese N."/>
            <person name="Submissions S."/>
        </authorList>
    </citation>
    <scope>NUCLEOTIDE SEQUENCE [LARGE SCALE GENOMIC DNA]</scope>
    <source>
        <strain evidence="5">DSM 29591</strain>
    </source>
</reference>
<evidence type="ECO:0000313" key="4">
    <source>
        <dbReference type="EMBL" id="SIT85830.1"/>
    </source>
</evidence>
<organism evidence="4 5">
    <name type="scientific">Yoonia rosea</name>
    <dbReference type="NCBI Taxonomy" id="287098"/>
    <lineage>
        <taxon>Bacteria</taxon>
        <taxon>Pseudomonadati</taxon>
        <taxon>Pseudomonadota</taxon>
        <taxon>Alphaproteobacteria</taxon>
        <taxon>Rhodobacterales</taxon>
        <taxon>Paracoccaceae</taxon>
        <taxon>Yoonia</taxon>
    </lineage>
</organism>
<gene>
    <name evidence="4" type="ORF">SAMN05421665_2155</name>
</gene>
<name>A0A1R3X5Z2_9RHOB</name>
<dbReference type="PANTHER" id="PTHR43877">
    <property type="entry name" value="AMINOALKYLPHOSPHONATE N-ACETYLTRANSFERASE-RELATED-RELATED"/>
    <property type="match status" value="1"/>
</dbReference>
<keyword evidence="2" id="KW-0012">Acyltransferase</keyword>
<dbReference type="InterPro" id="IPR000182">
    <property type="entry name" value="GNAT_dom"/>
</dbReference>
<dbReference type="CDD" id="cd04301">
    <property type="entry name" value="NAT_SF"/>
    <property type="match status" value="1"/>
</dbReference>
<accession>A0A1R3X5Z2</accession>
<evidence type="ECO:0000256" key="1">
    <source>
        <dbReference type="ARBA" id="ARBA00022679"/>
    </source>
</evidence>
<dbReference type="EMBL" id="FTPR01000001">
    <property type="protein sequence ID" value="SIT85830.1"/>
    <property type="molecule type" value="Genomic_DNA"/>
</dbReference>
<proteinExistence type="predicted"/>
<dbReference type="InterPro" id="IPR016181">
    <property type="entry name" value="Acyl_CoA_acyltransferase"/>
</dbReference>
<dbReference type="AlphaFoldDB" id="A0A1R3X5Z2"/>
<evidence type="ECO:0000259" key="3">
    <source>
        <dbReference type="PROSITE" id="PS51186"/>
    </source>
</evidence>
<dbReference type="Gene3D" id="3.40.630.30">
    <property type="match status" value="1"/>
</dbReference>
<dbReference type="InterPro" id="IPR050832">
    <property type="entry name" value="Bact_Acetyltransf"/>
</dbReference>
<dbReference type="Pfam" id="PF00583">
    <property type="entry name" value="Acetyltransf_1"/>
    <property type="match status" value="1"/>
</dbReference>
<dbReference type="Proteomes" id="UP000186997">
    <property type="component" value="Unassembled WGS sequence"/>
</dbReference>
<protein>
    <submittedName>
        <fullName evidence="4">Acetyltransferase (GNAT) family protein</fullName>
    </submittedName>
</protein>
<sequence>MKITVGIPEKDREEAAILYWDAFGEKLGFTMGPKYQALMFVRSVLRPDHGICAHDDNGRLLGIAGFKTAQGALVGGDFNDLRKVYGWVSAAIRCSLLSLLERDTENERFLMDGLFVAPEARGKGVGTALLDAIVDEARRRGFDQVRLDVVDTNPRAKALYRYVGFKEVKTSKIGLLKHVFGFSASTTMVRDV</sequence>
<dbReference type="SUPFAM" id="SSF55729">
    <property type="entry name" value="Acyl-CoA N-acyltransferases (Nat)"/>
    <property type="match status" value="1"/>
</dbReference>
<dbReference type="RefSeq" id="WP_076659534.1">
    <property type="nucleotide sequence ID" value="NZ_FTPR01000001.1"/>
</dbReference>
<dbReference type="STRING" id="287098.SAMN05421665_2155"/>
<keyword evidence="1 4" id="KW-0808">Transferase</keyword>
<dbReference type="OrthoDB" id="273614at2"/>
<evidence type="ECO:0000256" key="2">
    <source>
        <dbReference type="ARBA" id="ARBA00023315"/>
    </source>
</evidence>
<feature type="domain" description="N-acetyltransferase" evidence="3">
    <location>
        <begin position="1"/>
        <end position="192"/>
    </location>
</feature>